<evidence type="ECO:0000313" key="17">
    <source>
        <dbReference type="Proteomes" id="UP000031307"/>
    </source>
</evidence>
<keyword evidence="10 12" id="KW-0704">Schiff base</keyword>
<evidence type="ECO:0000256" key="14">
    <source>
        <dbReference type="PIRSR" id="PIRSR001365-1"/>
    </source>
</evidence>
<keyword evidence="8 12" id="KW-0457">Lysine biosynthesis</keyword>
<dbReference type="GO" id="GO:0005829">
    <property type="term" value="C:cytosol"/>
    <property type="evidence" value="ECO:0007669"/>
    <property type="project" value="TreeGrafter"/>
</dbReference>
<evidence type="ECO:0000256" key="10">
    <source>
        <dbReference type="ARBA" id="ARBA00023270"/>
    </source>
</evidence>
<keyword evidence="9 12" id="KW-0456">Lyase</keyword>
<reference evidence="16 17" key="1">
    <citation type="journal article" date="2014" name="Mol. Biol. Evol.">
        <title>Massive expansion of Ubiquitination-related gene families within the Chlamydiae.</title>
        <authorList>
            <person name="Domman D."/>
            <person name="Collingro A."/>
            <person name="Lagkouvardos I."/>
            <person name="Gehre L."/>
            <person name="Weinmaier T."/>
            <person name="Rattei T."/>
            <person name="Subtil A."/>
            <person name="Horn M."/>
        </authorList>
    </citation>
    <scope>NUCLEOTIDE SEQUENCE [LARGE SCALE GENOMIC DNA]</scope>
    <source>
        <strain evidence="16 17">OEW1</strain>
    </source>
</reference>
<protein>
    <recommendedName>
        <fullName evidence="4 12">4-hydroxy-tetrahydrodipicolinate synthase</fullName>
        <shortName evidence="12">HTPA synthase</shortName>
        <ecNumber evidence="4 12">4.3.3.7</ecNumber>
    </recommendedName>
</protein>
<dbReference type="Proteomes" id="UP000031307">
    <property type="component" value="Unassembled WGS sequence"/>
</dbReference>
<dbReference type="UniPathway" id="UPA00034">
    <property type="reaction ID" value="UER00017"/>
</dbReference>
<dbReference type="Pfam" id="PF00701">
    <property type="entry name" value="DHDPS"/>
    <property type="match status" value="1"/>
</dbReference>
<evidence type="ECO:0000256" key="5">
    <source>
        <dbReference type="ARBA" id="ARBA00022490"/>
    </source>
</evidence>
<comment type="subunit">
    <text evidence="12">Homotetramer; dimer of dimers.</text>
</comment>
<comment type="subcellular location">
    <subcellularLocation>
        <location evidence="12">Cytoplasm</location>
    </subcellularLocation>
</comment>
<dbReference type="PROSITE" id="PS00666">
    <property type="entry name" value="DHDPS_2"/>
    <property type="match status" value="1"/>
</dbReference>
<evidence type="ECO:0000256" key="3">
    <source>
        <dbReference type="ARBA" id="ARBA00007592"/>
    </source>
</evidence>
<evidence type="ECO:0000256" key="4">
    <source>
        <dbReference type="ARBA" id="ARBA00012086"/>
    </source>
</evidence>
<dbReference type="PIRSF" id="PIRSF001365">
    <property type="entry name" value="DHDPS"/>
    <property type="match status" value="1"/>
</dbReference>
<comment type="caution">
    <text evidence="12">Was originally thought to be a dihydrodipicolinate synthase (DHDPS), catalyzing the condensation of (S)-aspartate-beta-semialdehyde [(S)-ASA] and pyruvate to dihydrodipicolinate (DHDP). However, it was shown in E.coli that the product of the enzymatic reaction is not dihydrodipicolinate but in fact (4S)-4-hydroxy-2,3,4,5-tetrahydro-(2S)-dipicolinic acid (HTPA), and that the consecutive dehydration reaction leading to DHDP is not spontaneous but catalyzed by DapB.</text>
</comment>
<feature type="active site" description="Schiff-base intermediate with substrate" evidence="12 14">
    <location>
        <position position="170"/>
    </location>
</feature>
<comment type="caution">
    <text evidence="16">The sequence shown here is derived from an EMBL/GenBank/DDBJ whole genome shotgun (WGS) entry which is preliminary data.</text>
</comment>
<dbReference type="AlphaFoldDB" id="A0A0C1C587"/>
<dbReference type="InterPro" id="IPR005263">
    <property type="entry name" value="DapA"/>
</dbReference>
<feature type="binding site" evidence="12 15">
    <location>
        <position position="54"/>
    </location>
    <ligand>
        <name>pyruvate</name>
        <dbReference type="ChEBI" id="CHEBI:15361"/>
    </ligand>
</feature>
<evidence type="ECO:0000256" key="6">
    <source>
        <dbReference type="ARBA" id="ARBA00022605"/>
    </source>
</evidence>
<evidence type="ECO:0000256" key="11">
    <source>
        <dbReference type="ARBA" id="ARBA00047836"/>
    </source>
</evidence>
<dbReference type="GO" id="GO:0009089">
    <property type="term" value="P:lysine biosynthetic process via diaminopimelate"/>
    <property type="evidence" value="ECO:0007669"/>
    <property type="project" value="UniProtKB-UniRule"/>
</dbReference>
<feature type="site" description="Part of a proton relay during catalysis" evidence="12">
    <location>
        <position position="116"/>
    </location>
</feature>
<dbReference type="CDD" id="cd00950">
    <property type="entry name" value="DHDPS"/>
    <property type="match status" value="1"/>
</dbReference>
<dbReference type="InterPro" id="IPR020624">
    <property type="entry name" value="Schiff_base-form_aldolases_CS"/>
</dbReference>
<dbReference type="InterPro" id="IPR020625">
    <property type="entry name" value="Schiff_base-form_aldolases_AS"/>
</dbReference>
<keyword evidence="5 12" id="KW-0963">Cytoplasm</keyword>
<evidence type="ECO:0000313" key="16">
    <source>
        <dbReference type="EMBL" id="KIA76385.1"/>
    </source>
</evidence>
<name>A0A0C1C587_9BACT</name>
<proteinExistence type="inferred from homology"/>
<dbReference type="GO" id="GO:0019877">
    <property type="term" value="P:diaminopimelate biosynthetic process"/>
    <property type="evidence" value="ECO:0007669"/>
    <property type="project" value="UniProtKB-UniRule"/>
</dbReference>
<comment type="catalytic activity">
    <reaction evidence="11 12">
        <text>L-aspartate 4-semialdehyde + pyruvate = (2S,4S)-4-hydroxy-2,3,4,5-tetrahydrodipicolinate + H2O + H(+)</text>
        <dbReference type="Rhea" id="RHEA:34171"/>
        <dbReference type="ChEBI" id="CHEBI:15361"/>
        <dbReference type="ChEBI" id="CHEBI:15377"/>
        <dbReference type="ChEBI" id="CHEBI:15378"/>
        <dbReference type="ChEBI" id="CHEBI:67139"/>
        <dbReference type="ChEBI" id="CHEBI:537519"/>
        <dbReference type="EC" id="4.3.3.7"/>
    </reaction>
</comment>
<dbReference type="OMA" id="GMDACVP"/>
<evidence type="ECO:0000256" key="1">
    <source>
        <dbReference type="ARBA" id="ARBA00003294"/>
    </source>
</evidence>
<gene>
    <name evidence="12 16" type="primary">dapA</name>
    <name evidence="16" type="ORF">DB43_AK00450</name>
</gene>
<evidence type="ECO:0000256" key="2">
    <source>
        <dbReference type="ARBA" id="ARBA00005120"/>
    </source>
</evidence>
<dbReference type="EC" id="4.3.3.7" evidence="4 12"/>
<evidence type="ECO:0000256" key="9">
    <source>
        <dbReference type="ARBA" id="ARBA00023239"/>
    </source>
</evidence>
<dbReference type="PRINTS" id="PR00146">
    <property type="entry name" value="DHPICSNTHASE"/>
</dbReference>
<evidence type="ECO:0000256" key="12">
    <source>
        <dbReference type="HAMAP-Rule" id="MF_00418"/>
    </source>
</evidence>
<keyword evidence="6 12" id="KW-0028">Amino-acid biosynthesis</keyword>
<accession>A0A0C1C587</accession>
<dbReference type="Gene3D" id="3.20.20.70">
    <property type="entry name" value="Aldolase class I"/>
    <property type="match status" value="1"/>
</dbReference>
<dbReference type="GO" id="GO:0008840">
    <property type="term" value="F:4-hydroxy-tetrahydrodipicolinate synthase activity"/>
    <property type="evidence" value="ECO:0007669"/>
    <property type="project" value="UniProtKB-UniRule"/>
</dbReference>
<keyword evidence="7 12" id="KW-0220">Diaminopimelate biosynthesis</keyword>
<comment type="pathway">
    <text evidence="2 12">Amino-acid biosynthesis; L-lysine biosynthesis via DAP pathway; (S)-tetrahydrodipicolinate from L-aspartate: step 3/4.</text>
</comment>
<sequence length="305" mass="33279">MPQSREIFMTLKGTITALITPFTAQYDLDEQGLSKNIQFQIASGVNGILVLGTTGESPTLSPEEQTQIIKIAVRETQNKIPVMVGVGCNSTHQTIEKAKKAQDLGADSLLVVTPYYNKPSQEGIFKHFEALSQQVSLPIYVYNIPGRAGVNIEIATLQRIATLPHVAGIKDATGNLLQTSDTIHQISRINPNFTVFCGDDALTLPMISLGAQGIISVVSNLVPTQVSHLVNYALEGQFDLAQKSHYELLSLFKMAFVEVNPAPIKTAMQMCGKPAGSCRLPLCDLLPENKAKLLQLLQEMRLIKH</sequence>
<evidence type="ECO:0000256" key="13">
    <source>
        <dbReference type="PIRNR" id="PIRNR001365"/>
    </source>
</evidence>
<dbReference type="SMART" id="SM01130">
    <property type="entry name" value="DHDPS"/>
    <property type="match status" value="1"/>
</dbReference>
<dbReference type="HAMAP" id="MF_00418">
    <property type="entry name" value="DapA"/>
    <property type="match status" value="1"/>
</dbReference>
<comment type="function">
    <text evidence="1 12">Catalyzes the condensation of (S)-aspartate-beta-semialdehyde [(S)-ASA] and pyruvate to 4-hydroxy-tetrahydrodipicolinate (HTPA).</text>
</comment>
<feature type="site" description="Part of a proton relay during catalysis" evidence="12">
    <location>
        <position position="53"/>
    </location>
</feature>
<dbReference type="SUPFAM" id="SSF51569">
    <property type="entry name" value="Aldolase"/>
    <property type="match status" value="1"/>
</dbReference>
<dbReference type="InterPro" id="IPR002220">
    <property type="entry name" value="DapA-like"/>
</dbReference>
<organism evidence="16 17">
    <name type="scientific">Parachlamydia acanthamoebae</name>
    <dbReference type="NCBI Taxonomy" id="83552"/>
    <lineage>
        <taxon>Bacteria</taxon>
        <taxon>Pseudomonadati</taxon>
        <taxon>Chlamydiota</taxon>
        <taxon>Chlamydiia</taxon>
        <taxon>Parachlamydiales</taxon>
        <taxon>Parachlamydiaceae</taxon>
        <taxon>Parachlamydia</taxon>
    </lineage>
</organism>
<dbReference type="NCBIfam" id="TIGR00674">
    <property type="entry name" value="dapA"/>
    <property type="match status" value="1"/>
</dbReference>
<dbReference type="PROSITE" id="PS00665">
    <property type="entry name" value="DHDPS_1"/>
    <property type="match status" value="1"/>
</dbReference>
<dbReference type="PANTHER" id="PTHR12128">
    <property type="entry name" value="DIHYDRODIPICOLINATE SYNTHASE"/>
    <property type="match status" value="1"/>
</dbReference>
<evidence type="ECO:0000256" key="15">
    <source>
        <dbReference type="PIRSR" id="PIRSR001365-2"/>
    </source>
</evidence>
<evidence type="ECO:0000256" key="8">
    <source>
        <dbReference type="ARBA" id="ARBA00023154"/>
    </source>
</evidence>
<dbReference type="InterPro" id="IPR013785">
    <property type="entry name" value="Aldolase_TIM"/>
</dbReference>
<dbReference type="EMBL" id="JSAM01000121">
    <property type="protein sequence ID" value="KIA76385.1"/>
    <property type="molecule type" value="Genomic_DNA"/>
</dbReference>
<evidence type="ECO:0000256" key="7">
    <source>
        <dbReference type="ARBA" id="ARBA00022915"/>
    </source>
</evidence>
<dbReference type="PATRIC" id="fig|83552.4.peg.2525"/>
<comment type="similarity">
    <text evidence="3 12 13">Belongs to the DapA family.</text>
</comment>
<feature type="binding site" evidence="12 15">
    <location>
        <position position="215"/>
    </location>
    <ligand>
        <name>pyruvate</name>
        <dbReference type="ChEBI" id="CHEBI:15361"/>
    </ligand>
</feature>
<dbReference type="PANTHER" id="PTHR12128:SF66">
    <property type="entry name" value="4-HYDROXY-2-OXOGLUTARATE ALDOLASE, MITOCHONDRIAL"/>
    <property type="match status" value="1"/>
</dbReference>
<feature type="active site" description="Proton donor/acceptor" evidence="12 14">
    <location>
        <position position="142"/>
    </location>
</feature>